<organism evidence="1 2">
    <name type="scientific">Candidatus Terraquivivens tikiterensis</name>
    <dbReference type="NCBI Taxonomy" id="1980982"/>
    <lineage>
        <taxon>Archaea</taxon>
        <taxon>Nitrososphaerota</taxon>
        <taxon>Candidatus Wolframiiraptoraceae</taxon>
        <taxon>Candidatus Terraquivivens</taxon>
    </lineage>
</organism>
<comment type="caution">
    <text evidence="1">The sequence shown here is derived from an EMBL/GenBank/DDBJ whole genome shotgun (WGS) entry which is preliminary data.</text>
</comment>
<evidence type="ECO:0000313" key="2">
    <source>
        <dbReference type="Proteomes" id="UP000244066"/>
    </source>
</evidence>
<dbReference type="EMBL" id="NDWU01000006">
    <property type="protein sequence ID" value="PUA32963.1"/>
    <property type="molecule type" value="Genomic_DNA"/>
</dbReference>
<evidence type="ECO:0000313" key="1">
    <source>
        <dbReference type="EMBL" id="PUA32963.1"/>
    </source>
</evidence>
<proteinExistence type="predicted"/>
<reference evidence="1 2" key="1">
    <citation type="submission" date="2017-04" db="EMBL/GenBank/DDBJ databases">
        <title>Draft Aigarchaeota genome from a New Zealand hot spring.</title>
        <authorList>
            <person name="Reysenbach A.-L."/>
            <person name="Donaho J.A."/>
            <person name="Gerhart J."/>
            <person name="Kelley J.F."/>
            <person name="Kouba K."/>
            <person name="Podar M."/>
            <person name="Stott M."/>
        </authorList>
    </citation>
    <scope>NUCLEOTIDE SEQUENCE [LARGE SCALE GENOMIC DNA]</scope>
    <source>
        <strain evidence="1">NZ13_MG1</strain>
    </source>
</reference>
<name>A0A2R7Y666_9ARCH</name>
<dbReference type="AlphaFoldDB" id="A0A2R7Y666"/>
<gene>
    <name evidence="1" type="ORF">B9J98_03505</name>
</gene>
<sequence>MEEAPGMPETETLYLKVRKEVKERLERIARERGAYLVDVASEALERGLGLQASTTTSRSAGTALAERFIGTWKLKTCKYLAEDGYCRAWELPREEAERIFGEQAKELMELRTLDKPQYIGPIQVGVNSVEVYSLRPTPSICLLCPFFERV</sequence>
<dbReference type="Proteomes" id="UP000244066">
    <property type="component" value="Unassembled WGS sequence"/>
</dbReference>
<accession>A0A2R7Y666</accession>
<protein>
    <submittedName>
        <fullName evidence="1">Uncharacterized protein</fullName>
    </submittedName>
</protein>